<dbReference type="Proteomes" id="UP000077856">
    <property type="component" value="Chromosome"/>
</dbReference>
<proteinExistence type="predicted"/>
<evidence type="ECO:0000313" key="4">
    <source>
        <dbReference type="Proteomes" id="UP000077856"/>
    </source>
</evidence>
<dbReference type="KEGG" id="bon:A361_16975"/>
<dbReference type="InterPro" id="IPR036388">
    <property type="entry name" value="WH-like_DNA-bd_sf"/>
</dbReference>
<accession>A0A169G211</accession>
<dbReference type="SUPFAM" id="SSF46785">
    <property type="entry name" value="Winged helix' DNA-binding domain"/>
    <property type="match status" value="1"/>
</dbReference>
<dbReference type="InterPro" id="IPR000835">
    <property type="entry name" value="HTH_MarR-typ"/>
</dbReference>
<dbReference type="EMBL" id="CP015506">
    <property type="protein sequence ID" value="AND42781.1"/>
    <property type="molecule type" value="Genomic_DNA"/>
</dbReference>
<evidence type="ECO:0000256" key="1">
    <source>
        <dbReference type="ARBA" id="ARBA00023125"/>
    </source>
</evidence>
<dbReference type="STRING" id="1196031.A361_16975"/>
<dbReference type="PANTHER" id="PTHR33164:SF43">
    <property type="entry name" value="HTH-TYPE TRANSCRIPTIONAL REPRESSOR YETL"/>
    <property type="match status" value="1"/>
</dbReference>
<dbReference type="GO" id="GO:0003700">
    <property type="term" value="F:DNA-binding transcription factor activity"/>
    <property type="evidence" value="ECO:0007669"/>
    <property type="project" value="InterPro"/>
</dbReference>
<organism evidence="3 4">
    <name type="scientific">Cytobacillus oceanisediminis 2691</name>
    <dbReference type="NCBI Taxonomy" id="1196031"/>
    <lineage>
        <taxon>Bacteria</taxon>
        <taxon>Bacillati</taxon>
        <taxon>Bacillota</taxon>
        <taxon>Bacilli</taxon>
        <taxon>Bacillales</taxon>
        <taxon>Bacillaceae</taxon>
        <taxon>Cytobacillus</taxon>
    </lineage>
</organism>
<dbReference type="InterPro" id="IPR036390">
    <property type="entry name" value="WH_DNA-bd_sf"/>
</dbReference>
<dbReference type="Pfam" id="PF01047">
    <property type="entry name" value="MarR"/>
    <property type="match status" value="1"/>
</dbReference>
<dbReference type="GO" id="GO:0003677">
    <property type="term" value="F:DNA binding"/>
    <property type="evidence" value="ECO:0007669"/>
    <property type="project" value="UniProtKB-KW"/>
</dbReference>
<gene>
    <name evidence="3" type="ORF">A361_16975</name>
</gene>
<protein>
    <recommendedName>
        <fullName evidence="2">HTH marR-type domain-containing protein</fullName>
    </recommendedName>
</protein>
<name>A0A169G211_9BACI</name>
<keyword evidence="1" id="KW-0238">DNA-binding</keyword>
<dbReference type="eggNOG" id="COG1846">
    <property type="taxonomic scope" value="Bacteria"/>
</dbReference>
<dbReference type="PROSITE" id="PS50995">
    <property type="entry name" value="HTH_MARR_2"/>
    <property type="match status" value="1"/>
</dbReference>
<dbReference type="InterPro" id="IPR039422">
    <property type="entry name" value="MarR/SlyA-like"/>
</dbReference>
<reference evidence="3 4" key="1">
    <citation type="submission" date="2016-04" db="EMBL/GenBank/DDBJ databases">
        <title>Complete genome sequence of Bacillus oceanisediminis strain 2691.</title>
        <authorList>
            <person name="Jeong H."/>
            <person name="Kim H.J."/>
            <person name="Lee D.-W."/>
        </authorList>
    </citation>
    <scope>NUCLEOTIDE SEQUENCE [LARGE SCALE GENOMIC DNA]</scope>
    <source>
        <strain evidence="3 4">2691</strain>
    </source>
</reference>
<evidence type="ECO:0000313" key="3">
    <source>
        <dbReference type="EMBL" id="AND42781.1"/>
    </source>
</evidence>
<dbReference type="GO" id="GO:0006950">
    <property type="term" value="P:response to stress"/>
    <property type="evidence" value="ECO:0007669"/>
    <property type="project" value="TreeGrafter"/>
</dbReference>
<evidence type="ECO:0000259" key="2">
    <source>
        <dbReference type="PROSITE" id="PS50995"/>
    </source>
</evidence>
<sequence>MRGKRVNILLKQQTLLVIRALYFCREKKWAELEKKFKLTPAQQHILFLLGTHNQKITPTQISVLGCWHPSTVTRLLKPLKEKGLVEITANKEHLRYKFVAISKSGKEVLDQIMDEVKEMEQFPLNLSHLSENELMSFLEYGQMIAGVQKGDAFRKMLIDARVENYDYA</sequence>
<dbReference type="PANTHER" id="PTHR33164">
    <property type="entry name" value="TRANSCRIPTIONAL REGULATOR, MARR FAMILY"/>
    <property type="match status" value="1"/>
</dbReference>
<dbReference type="SMART" id="SM00347">
    <property type="entry name" value="HTH_MARR"/>
    <property type="match status" value="1"/>
</dbReference>
<dbReference type="AlphaFoldDB" id="A0A169G211"/>
<dbReference type="Gene3D" id="1.10.10.10">
    <property type="entry name" value="Winged helix-like DNA-binding domain superfamily/Winged helix DNA-binding domain"/>
    <property type="match status" value="1"/>
</dbReference>
<feature type="domain" description="HTH marR-type" evidence="2">
    <location>
        <begin position="7"/>
        <end position="146"/>
    </location>
</feature>